<organism evidence="3 4">
    <name type="scientific">Parabacteroides distasonis</name>
    <dbReference type="NCBI Taxonomy" id="823"/>
    <lineage>
        <taxon>Bacteria</taxon>
        <taxon>Pseudomonadati</taxon>
        <taxon>Bacteroidota</taxon>
        <taxon>Bacteroidia</taxon>
        <taxon>Bacteroidales</taxon>
        <taxon>Tannerellaceae</taxon>
        <taxon>Parabacteroides</taxon>
    </lineage>
</organism>
<dbReference type="AlphaFoldDB" id="A0A5Q8BF36"/>
<reference evidence="3 4" key="1">
    <citation type="journal article" date="2019" name="Nat. Med.">
        <title>A library of human gut bacterial isolates paired with longitudinal multiomics data enables mechanistic microbiome research.</title>
        <authorList>
            <person name="Poyet M."/>
            <person name="Groussin M."/>
            <person name="Gibbons S.M."/>
            <person name="Avila-Pacheco J."/>
            <person name="Jiang X."/>
            <person name="Kearney S.M."/>
            <person name="Perrotta A.R."/>
            <person name="Berdy B."/>
            <person name="Zhao S."/>
            <person name="Lieberman T.D."/>
            <person name="Swanson P.K."/>
            <person name="Smith M."/>
            <person name="Roesemann S."/>
            <person name="Alexander J.E."/>
            <person name="Rich S.A."/>
            <person name="Livny J."/>
            <person name="Vlamakis H."/>
            <person name="Clish C."/>
            <person name="Bullock K."/>
            <person name="Deik A."/>
            <person name="Scott J."/>
            <person name="Pierce K.A."/>
            <person name="Xavier R.J."/>
            <person name="Alm E.J."/>
        </authorList>
    </citation>
    <scope>NUCLEOTIDE SEQUENCE [LARGE SCALE GENOMIC DNA]</scope>
    <source>
        <strain evidence="3 4">BIOML-A41</strain>
    </source>
</reference>
<dbReference type="PANTHER" id="PTHR43236:SF1">
    <property type="entry name" value="BLL7220 PROTEIN"/>
    <property type="match status" value="1"/>
</dbReference>
<dbReference type="GO" id="GO:0003677">
    <property type="term" value="F:DNA binding"/>
    <property type="evidence" value="ECO:0007669"/>
    <property type="project" value="InterPro"/>
</dbReference>
<dbReference type="InterPro" id="IPR052345">
    <property type="entry name" value="Rad_response_metalloprotease"/>
</dbReference>
<dbReference type="InterPro" id="IPR001387">
    <property type="entry name" value="Cro/C1-type_HTH"/>
</dbReference>
<comment type="caution">
    <text evidence="3">The sequence shown here is derived from an EMBL/GenBank/DDBJ whole genome shotgun (WGS) entry which is preliminary data.</text>
</comment>
<evidence type="ECO:0000256" key="1">
    <source>
        <dbReference type="ARBA" id="ARBA00007227"/>
    </source>
</evidence>
<dbReference type="SUPFAM" id="SSF47413">
    <property type="entry name" value="lambda repressor-like DNA-binding domains"/>
    <property type="match status" value="1"/>
</dbReference>
<dbReference type="InterPro" id="IPR010982">
    <property type="entry name" value="Lambda_DNA-bd_dom_sf"/>
</dbReference>
<sequence>MIEYNPDRIRLARESEGYSQNQLAGHLKGVSQSKLNKIENRLALATDEIIEEIASFLGYPISFFKVQSGMTPYIKEYYYRRNLGINIKPKLAFEAQMTIIAENIDTLFDAIDMKVKLQYIDLEAEEISPKRVAEKIRSFFGIDSGPIRNVIETIQRMGVIINYFIPPFSIRIDGVSFITKKGIPVILINKNISNSRKVFTLCHELGHLIMHYKYMVSDKRDVEDEANIFASEFLMPEQQIKNQLYNLTFQKLFSLKAYWKVSIKALITRSRMLSCITKDQQSRWMMRYNANHWAQEEPYEFDMQEPTLLNRVFELYFSSLDYTEKELLDILHLTESKVSYYYDVPEIQNKFGRRKPRMQLMI</sequence>
<dbReference type="Proteomes" id="UP000463337">
    <property type="component" value="Unassembled WGS sequence"/>
</dbReference>
<accession>A0A5Q8BF36</accession>
<evidence type="ECO:0000259" key="2">
    <source>
        <dbReference type="PROSITE" id="PS50943"/>
    </source>
</evidence>
<feature type="domain" description="HTH cro/C1-type" evidence="2">
    <location>
        <begin position="9"/>
        <end position="64"/>
    </location>
</feature>
<dbReference type="InterPro" id="IPR010359">
    <property type="entry name" value="IrrE_HExxH"/>
</dbReference>
<dbReference type="SMART" id="SM00530">
    <property type="entry name" value="HTH_XRE"/>
    <property type="match status" value="1"/>
</dbReference>
<gene>
    <name evidence="3" type="ORF">GKD59_08195</name>
</gene>
<dbReference type="Pfam" id="PF01381">
    <property type="entry name" value="HTH_3"/>
    <property type="match status" value="1"/>
</dbReference>
<dbReference type="Gene3D" id="1.10.10.2910">
    <property type="match status" value="1"/>
</dbReference>
<dbReference type="EMBL" id="WKLT01000006">
    <property type="protein sequence ID" value="MRY57891.1"/>
    <property type="molecule type" value="Genomic_DNA"/>
</dbReference>
<evidence type="ECO:0000313" key="4">
    <source>
        <dbReference type="Proteomes" id="UP000463337"/>
    </source>
</evidence>
<dbReference type="Pfam" id="PF06114">
    <property type="entry name" value="Peptidase_M78"/>
    <property type="match status" value="1"/>
</dbReference>
<protein>
    <submittedName>
        <fullName evidence="3">ImmA/IrrE family metallo-endopeptidase</fullName>
    </submittedName>
</protein>
<dbReference type="CDD" id="cd00093">
    <property type="entry name" value="HTH_XRE"/>
    <property type="match status" value="1"/>
</dbReference>
<dbReference type="PANTHER" id="PTHR43236">
    <property type="entry name" value="ANTITOXIN HIGA1"/>
    <property type="match status" value="1"/>
</dbReference>
<comment type="similarity">
    <text evidence="1">Belongs to the short-chain fatty acyl-CoA assimilation regulator (ScfR) family.</text>
</comment>
<dbReference type="PROSITE" id="PS50943">
    <property type="entry name" value="HTH_CROC1"/>
    <property type="match status" value="1"/>
</dbReference>
<dbReference type="Gene3D" id="1.10.260.40">
    <property type="entry name" value="lambda repressor-like DNA-binding domains"/>
    <property type="match status" value="1"/>
</dbReference>
<dbReference type="RefSeq" id="WP_122246687.1">
    <property type="nucleotide sequence ID" value="NZ_JBDGCP010000020.1"/>
</dbReference>
<proteinExistence type="inferred from homology"/>
<evidence type="ECO:0000313" key="3">
    <source>
        <dbReference type="EMBL" id="MRY57891.1"/>
    </source>
</evidence>
<name>A0A5Q8BF36_PARDI</name>